<accession>A0A409WEY7</accession>
<keyword evidence="2" id="KW-1185">Reference proteome</keyword>
<dbReference type="EMBL" id="NHYE01005094">
    <property type="protein sequence ID" value="PPQ77057.1"/>
    <property type="molecule type" value="Genomic_DNA"/>
</dbReference>
<dbReference type="InParanoid" id="A0A409WEY7"/>
<dbReference type="Proteomes" id="UP000284706">
    <property type="component" value="Unassembled WGS sequence"/>
</dbReference>
<protein>
    <submittedName>
        <fullName evidence="1">Uncharacterized protein</fullName>
    </submittedName>
</protein>
<evidence type="ECO:0000313" key="2">
    <source>
        <dbReference type="Proteomes" id="UP000284706"/>
    </source>
</evidence>
<evidence type="ECO:0000313" key="1">
    <source>
        <dbReference type="EMBL" id="PPQ77057.1"/>
    </source>
</evidence>
<reference evidence="1 2" key="1">
    <citation type="journal article" date="2018" name="Evol. Lett.">
        <title>Horizontal gene cluster transfer increased hallucinogenic mushroom diversity.</title>
        <authorList>
            <person name="Reynolds H.T."/>
            <person name="Vijayakumar V."/>
            <person name="Gluck-Thaler E."/>
            <person name="Korotkin H.B."/>
            <person name="Matheny P.B."/>
            <person name="Slot J.C."/>
        </authorList>
    </citation>
    <scope>NUCLEOTIDE SEQUENCE [LARGE SCALE GENOMIC DNA]</scope>
    <source>
        <strain evidence="1 2">SRW20</strain>
    </source>
</reference>
<name>A0A409WEY7_9AGAR</name>
<proteinExistence type="predicted"/>
<gene>
    <name evidence="1" type="ORF">CVT26_004530</name>
</gene>
<sequence length="80" mass="9225">MQRQSPCDFLSTLMGSDPLNWFSLNWTLTGYHQIRLRDLEMDTTEAGHQLTALLQKGRGPSSWEVDIANPKSDIESFERR</sequence>
<dbReference type="AlphaFoldDB" id="A0A409WEY7"/>
<organism evidence="1 2">
    <name type="scientific">Gymnopilus dilepis</name>
    <dbReference type="NCBI Taxonomy" id="231916"/>
    <lineage>
        <taxon>Eukaryota</taxon>
        <taxon>Fungi</taxon>
        <taxon>Dikarya</taxon>
        <taxon>Basidiomycota</taxon>
        <taxon>Agaricomycotina</taxon>
        <taxon>Agaricomycetes</taxon>
        <taxon>Agaricomycetidae</taxon>
        <taxon>Agaricales</taxon>
        <taxon>Agaricineae</taxon>
        <taxon>Hymenogastraceae</taxon>
        <taxon>Gymnopilus</taxon>
    </lineage>
</organism>
<comment type="caution">
    <text evidence="1">The sequence shown here is derived from an EMBL/GenBank/DDBJ whole genome shotgun (WGS) entry which is preliminary data.</text>
</comment>